<evidence type="ECO:0000256" key="1">
    <source>
        <dbReference type="ARBA" id="ARBA00008520"/>
    </source>
</evidence>
<feature type="chain" id="PRO_5046857480" evidence="4">
    <location>
        <begin position="23"/>
        <end position="434"/>
    </location>
</feature>
<evidence type="ECO:0000313" key="5">
    <source>
        <dbReference type="EMBL" id="MBM7570820.1"/>
    </source>
</evidence>
<evidence type="ECO:0000256" key="4">
    <source>
        <dbReference type="SAM" id="SignalP"/>
    </source>
</evidence>
<dbReference type="Proteomes" id="UP001296943">
    <property type="component" value="Unassembled WGS sequence"/>
</dbReference>
<dbReference type="RefSeq" id="WP_204498233.1">
    <property type="nucleotide sequence ID" value="NZ_JAFBDR010000005.1"/>
</dbReference>
<gene>
    <name evidence="5" type="ORF">JOC48_001298</name>
</gene>
<dbReference type="EMBL" id="JAFBDR010000005">
    <property type="protein sequence ID" value="MBM7570820.1"/>
    <property type="molecule type" value="Genomic_DNA"/>
</dbReference>
<dbReference type="SUPFAM" id="SSF53850">
    <property type="entry name" value="Periplasmic binding protein-like II"/>
    <property type="match status" value="1"/>
</dbReference>
<dbReference type="Pfam" id="PF01547">
    <property type="entry name" value="SBP_bac_1"/>
    <property type="match status" value="1"/>
</dbReference>
<dbReference type="PANTHER" id="PTHR43649">
    <property type="entry name" value="ARABINOSE-BINDING PROTEIN-RELATED"/>
    <property type="match status" value="1"/>
</dbReference>
<comment type="caution">
    <text evidence="5">The sequence shown here is derived from an EMBL/GenBank/DDBJ whole genome shotgun (WGS) entry which is preliminary data.</text>
</comment>
<dbReference type="PROSITE" id="PS51257">
    <property type="entry name" value="PROKAR_LIPOPROTEIN"/>
    <property type="match status" value="1"/>
</dbReference>
<evidence type="ECO:0000256" key="3">
    <source>
        <dbReference type="ARBA" id="ARBA00022729"/>
    </source>
</evidence>
<feature type="signal peptide" evidence="4">
    <location>
        <begin position="1"/>
        <end position="22"/>
    </location>
</feature>
<evidence type="ECO:0000313" key="6">
    <source>
        <dbReference type="Proteomes" id="UP001296943"/>
    </source>
</evidence>
<protein>
    <submittedName>
        <fullName evidence="5">Raffinose/stachyose/melibiose transport system substrate-binding protein</fullName>
    </submittedName>
</protein>
<sequence>MKGIKFLSKTAAALAVSGALLAGCATTDNGDDGTNAGSGDEVTVDVFQFKVEFKDQFESLVEKYEEENPGVNINVKTVGGGNDYAASLKSAFSSGDEPDIFNIGGPSEIDDYRDSLADLSDTKAAEAALEGTLAGVTDGDEILGLPFNQEGYGLLYNKAIFEEAGINADEITTYEDLQSAVETLDSKKGELGIEAPFALAAKETWVLGNHLSNAFLAPEFDQSLLNAYNSDTVSFEKGDEMKRFLDLQNEYSVQPTNSLDYSQQVEELFSLGKVAMIQQGNWVYNTVYEMDPELAENNVGIIPIPVEGFEGKIPVGVPNNWMVNKNSDEDVVEASKDFLDWMYTSETGKQMVLEEFKFIPAYEGYDTSKIADPISQEIYEYASEGNTLGWVFMGTPVAWNEEVVGINMQKYISGEMTWDELEQDAINKWEESRQ</sequence>
<keyword evidence="3 4" id="KW-0732">Signal</keyword>
<organism evidence="5 6">
    <name type="scientific">Aquibacillus albus</name>
    <dbReference type="NCBI Taxonomy" id="1168171"/>
    <lineage>
        <taxon>Bacteria</taxon>
        <taxon>Bacillati</taxon>
        <taxon>Bacillota</taxon>
        <taxon>Bacilli</taxon>
        <taxon>Bacillales</taxon>
        <taxon>Bacillaceae</taxon>
        <taxon>Aquibacillus</taxon>
    </lineage>
</organism>
<proteinExistence type="inferred from homology"/>
<dbReference type="PROSITE" id="PS01037">
    <property type="entry name" value="SBP_BACTERIAL_1"/>
    <property type="match status" value="1"/>
</dbReference>
<keyword evidence="2" id="KW-0813">Transport</keyword>
<dbReference type="PANTHER" id="PTHR43649:SF12">
    <property type="entry name" value="DIACETYLCHITOBIOSE BINDING PROTEIN DASA"/>
    <property type="match status" value="1"/>
</dbReference>
<accession>A0ABS2MY76</accession>
<dbReference type="InterPro" id="IPR006061">
    <property type="entry name" value="SBP_1_CS"/>
</dbReference>
<name>A0ABS2MY76_9BACI</name>
<dbReference type="InterPro" id="IPR006059">
    <property type="entry name" value="SBP"/>
</dbReference>
<dbReference type="Gene3D" id="3.40.190.10">
    <property type="entry name" value="Periplasmic binding protein-like II"/>
    <property type="match status" value="2"/>
</dbReference>
<comment type="similarity">
    <text evidence="1">Belongs to the bacterial solute-binding protein 1 family.</text>
</comment>
<keyword evidence="6" id="KW-1185">Reference proteome</keyword>
<reference evidence="5 6" key="1">
    <citation type="submission" date="2021-01" db="EMBL/GenBank/DDBJ databases">
        <title>Genomic Encyclopedia of Type Strains, Phase IV (KMG-IV): sequencing the most valuable type-strain genomes for metagenomic binning, comparative biology and taxonomic classification.</title>
        <authorList>
            <person name="Goeker M."/>
        </authorList>
    </citation>
    <scope>NUCLEOTIDE SEQUENCE [LARGE SCALE GENOMIC DNA]</scope>
    <source>
        <strain evidence="5 6">DSM 23711</strain>
    </source>
</reference>
<evidence type="ECO:0000256" key="2">
    <source>
        <dbReference type="ARBA" id="ARBA00022448"/>
    </source>
</evidence>
<dbReference type="InterPro" id="IPR050490">
    <property type="entry name" value="Bact_solute-bd_prot1"/>
</dbReference>